<protein>
    <submittedName>
        <fullName evidence="3">Uncharacterized protein</fullName>
    </submittedName>
</protein>
<dbReference type="PANTHER" id="PTHR19848">
    <property type="entry name" value="WD40 REPEAT PROTEIN"/>
    <property type="match status" value="1"/>
</dbReference>
<dbReference type="PROSITE" id="PS00678">
    <property type="entry name" value="WD_REPEATS_1"/>
    <property type="match status" value="1"/>
</dbReference>
<evidence type="ECO:0000256" key="1">
    <source>
        <dbReference type="ARBA" id="ARBA00022574"/>
    </source>
</evidence>
<dbReference type="InterPro" id="IPR019775">
    <property type="entry name" value="WD40_repeat_CS"/>
</dbReference>
<keyword evidence="2" id="KW-0677">Repeat</keyword>
<evidence type="ECO:0000256" key="2">
    <source>
        <dbReference type="ARBA" id="ARBA00022737"/>
    </source>
</evidence>
<dbReference type="SUPFAM" id="SSF50998">
    <property type="entry name" value="Quinoprotein alcohol dehydrogenase-like"/>
    <property type="match status" value="1"/>
</dbReference>
<accession>A0ABP8U6C6</accession>
<keyword evidence="4" id="KW-1185">Reference proteome</keyword>
<evidence type="ECO:0000313" key="4">
    <source>
        <dbReference type="Proteomes" id="UP001501442"/>
    </source>
</evidence>
<dbReference type="InterPro" id="IPR011047">
    <property type="entry name" value="Quinoprotein_ADH-like_sf"/>
</dbReference>
<dbReference type="Proteomes" id="UP001501442">
    <property type="component" value="Unassembled WGS sequence"/>
</dbReference>
<proteinExistence type="predicted"/>
<name>A0ABP8U6C6_9ACTN</name>
<comment type="caution">
    <text evidence="3">The sequence shown here is derived from an EMBL/GenBank/DDBJ whole genome shotgun (WGS) entry which is preliminary data.</text>
</comment>
<dbReference type="Gene3D" id="2.130.10.10">
    <property type="entry name" value="YVTN repeat-like/Quinoprotein amine dehydrogenase"/>
    <property type="match status" value="2"/>
</dbReference>
<dbReference type="PANTHER" id="PTHR19848:SF8">
    <property type="entry name" value="F-BOX AND WD REPEAT DOMAIN CONTAINING 7"/>
    <property type="match status" value="1"/>
</dbReference>
<reference evidence="4" key="1">
    <citation type="journal article" date="2019" name="Int. J. Syst. Evol. Microbiol.">
        <title>The Global Catalogue of Microorganisms (GCM) 10K type strain sequencing project: providing services to taxonomists for standard genome sequencing and annotation.</title>
        <authorList>
            <consortium name="The Broad Institute Genomics Platform"/>
            <consortium name="The Broad Institute Genome Sequencing Center for Infectious Disease"/>
            <person name="Wu L."/>
            <person name="Ma J."/>
        </authorList>
    </citation>
    <scope>NUCLEOTIDE SEQUENCE [LARGE SCALE GENOMIC DNA]</scope>
    <source>
        <strain evidence="4">JCM 17939</strain>
    </source>
</reference>
<gene>
    <name evidence="3" type="ORF">GCM10023196_027230</name>
</gene>
<evidence type="ECO:0000313" key="3">
    <source>
        <dbReference type="EMBL" id="GAA4624956.1"/>
    </source>
</evidence>
<dbReference type="InterPro" id="IPR001680">
    <property type="entry name" value="WD40_rpt"/>
</dbReference>
<dbReference type="EMBL" id="BAABHK010000003">
    <property type="protein sequence ID" value="GAA4624956.1"/>
    <property type="molecule type" value="Genomic_DNA"/>
</dbReference>
<organism evidence="3 4">
    <name type="scientific">Actinoallomurus vinaceus</name>
    <dbReference type="NCBI Taxonomy" id="1080074"/>
    <lineage>
        <taxon>Bacteria</taxon>
        <taxon>Bacillati</taxon>
        <taxon>Actinomycetota</taxon>
        <taxon>Actinomycetes</taxon>
        <taxon>Streptosporangiales</taxon>
        <taxon>Thermomonosporaceae</taxon>
        <taxon>Actinoallomurus</taxon>
    </lineage>
</organism>
<keyword evidence="1" id="KW-0853">WD repeat</keyword>
<sequence>MRDYSGHSHDPGRYPTPVIELDGAPVSVSVDIHAVLWTCDLRGGECAGRPLDLDAAGPDDAWYLENDYWDEGDDEYGRRKIVIRADNIASRMTVSHLDGRPVVVTGGDRFDFSFEDDYDSSGGIVRVWDLRTGNRVGTVMIGHDLGVCSLTTVPSARGPLVVSSCEQGKLQAWEMATGEPVAELEGGYNGEMGAALVDGRPVAVTGGDDDFLQAWDILNGEQIGEDLTGIEPGVRAIAITELAGRAVVVAGGDDARLHVWDLATQDPIGSPMTGHAEGIERMGIATIAGQRVAVTGSLGDIRVWDLARGEQIGDPLTGHHLQTVAEIAGTPVAVVQASGGVLRLWDLTLAAR</sequence>
<dbReference type="SMART" id="SM00320">
    <property type="entry name" value="WD40"/>
    <property type="match status" value="4"/>
</dbReference>
<dbReference type="InterPro" id="IPR015943">
    <property type="entry name" value="WD40/YVTN_repeat-like_dom_sf"/>
</dbReference>